<protein>
    <submittedName>
        <fullName evidence="1">Uncharacterized protein</fullName>
    </submittedName>
</protein>
<name>A0A0F9GXJ6_9ZZZZ</name>
<organism evidence="1">
    <name type="scientific">marine sediment metagenome</name>
    <dbReference type="NCBI Taxonomy" id="412755"/>
    <lineage>
        <taxon>unclassified sequences</taxon>
        <taxon>metagenomes</taxon>
        <taxon>ecological metagenomes</taxon>
    </lineage>
</organism>
<evidence type="ECO:0000313" key="1">
    <source>
        <dbReference type="EMBL" id="KKL95386.1"/>
    </source>
</evidence>
<gene>
    <name evidence="1" type="ORF">LCGC14_1855100</name>
</gene>
<reference evidence="1" key="1">
    <citation type="journal article" date="2015" name="Nature">
        <title>Complex archaea that bridge the gap between prokaryotes and eukaryotes.</title>
        <authorList>
            <person name="Spang A."/>
            <person name="Saw J.H."/>
            <person name="Jorgensen S.L."/>
            <person name="Zaremba-Niedzwiedzka K."/>
            <person name="Martijn J."/>
            <person name="Lind A.E."/>
            <person name="van Eijk R."/>
            <person name="Schleper C."/>
            <person name="Guy L."/>
            <person name="Ettema T.J."/>
        </authorList>
    </citation>
    <scope>NUCLEOTIDE SEQUENCE</scope>
</reference>
<sequence>MLSVEIKINGNMIGHIYARNTTPTTKAVGLNLYTWEYYKPELRSVVKGEITHKREAGIEKLVGKILLEVSKI</sequence>
<proteinExistence type="predicted"/>
<dbReference type="AlphaFoldDB" id="A0A0F9GXJ6"/>
<accession>A0A0F9GXJ6</accession>
<comment type="caution">
    <text evidence="1">The sequence shown here is derived from an EMBL/GenBank/DDBJ whole genome shotgun (WGS) entry which is preliminary data.</text>
</comment>
<dbReference type="EMBL" id="LAZR01018687">
    <property type="protein sequence ID" value="KKL95386.1"/>
    <property type="molecule type" value="Genomic_DNA"/>
</dbReference>